<dbReference type="PROSITE" id="PS00866">
    <property type="entry name" value="CPSASE_1"/>
    <property type="match status" value="1"/>
</dbReference>
<name>A0ABM9ABH1_9GAMM</name>
<evidence type="ECO:0000256" key="1">
    <source>
        <dbReference type="ARBA" id="ARBA00001953"/>
    </source>
</evidence>
<keyword evidence="3 6" id="KW-0547">Nucleotide-binding</keyword>
<keyword evidence="11" id="KW-1185">Reference proteome</keyword>
<comment type="cofactor">
    <cofactor evidence="1">
        <name>biotin</name>
        <dbReference type="ChEBI" id="CHEBI:57586"/>
    </cofactor>
</comment>
<feature type="domain" description="ATP-grasp" evidence="8">
    <location>
        <begin position="122"/>
        <end position="319"/>
    </location>
</feature>
<dbReference type="InterPro" id="IPR005479">
    <property type="entry name" value="CPAse_ATP-bd"/>
</dbReference>
<evidence type="ECO:0000259" key="9">
    <source>
        <dbReference type="PROSITE" id="PS50979"/>
    </source>
</evidence>
<keyword evidence="5" id="KW-0092">Biotin</keyword>
<feature type="domain" description="Biotin carboxylation" evidence="9">
    <location>
        <begin position="3"/>
        <end position="453"/>
    </location>
</feature>
<accession>A0ABM9ABH1</accession>
<keyword evidence="4 6" id="KW-0067">ATP-binding</keyword>
<dbReference type="PANTHER" id="PTHR18866">
    <property type="entry name" value="CARBOXYLASE:PYRUVATE/ACETYL-COA/PROPIONYL-COA CARBOXYLASE"/>
    <property type="match status" value="1"/>
</dbReference>
<dbReference type="Pfam" id="PF02786">
    <property type="entry name" value="CPSase_L_D2"/>
    <property type="match status" value="1"/>
</dbReference>
<dbReference type="CDD" id="cd06850">
    <property type="entry name" value="biotinyl_domain"/>
    <property type="match status" value="1"/>
</dbReference>
<dbReference type="InterPro" id="IPR011053">
    <property type="entry name" value="Single_hybrid_motif"/>
</dbReference>
<dbReference type="Gene3D" id="3.30.470.20">
    <property type="entry name" value="ATP-grasp fold, B domain"/>
    <property type="match status" value="1"/>
</dbReference>
<evidence type="ECO:0000256" key="5">
    <source>
        <dbReference type="ARBA" id="ARBA00023267"/>
    </source>
</evidence>
<dbReference type="PROSITE" id="PS00188">
    <property type="entry name" value="BIOTIN"/>
    <property type="match status" value="1"/>
</dbReference>
<comment type="caution">
    <text evidence="10">The sequence shown here is derived from an EMBL/GenBank/DDBJ whole genome shotgun (WGS) entry which is preliminary data.</text>
</comment>
<evidence type="ECO:0000313" key="10">
    <source>
        <dbReference type="EMBL" id="CAH0990551.1"/>
    </source>
</evidence>
<dbReference type="EMBL" id="CAKLPX010000001">
    <property type="protein sequence ID" value="CAH0990551.1"/>
    <property type="molecule type" value="Genomic_DNA"/>
</dbReference>
<dbReference type="PROSITE" id="PS50979">
    <property type="entry name" value="BC"/>
    <property type="match status" value="1"/>
</dbReference>
<dbReference type="PROSITE" id="PS50975">
    <property type="entry name" value="ATP_GRASP"/>
    <property type="match status" value="1"/>
</dbReference>
<dbReference type="InterPro" id="IPR050856">
    <property type="entry name" value="Biotin_carboxylase_complex"/>
</dbReference>
<evidence type="ECO:0000256" key="4">
    <source>
        <dbReference type="ARBA" id="ARBA00022840"/>
    </source>
</evidence>
<reference evidence="10" key="1">
    <citation type="submission" date="2021-12" db="EMBL/GenBank/DDBJ databases">
        <authorList>
            <person name="Rodrigo-Torres L."/>
            <person name="Arahal R. D."/>
            <person name="Lucena T."/>
        </authorList>
    </citation>
    <scope>NUCLEOTIDE SEQUENCE</scope>
    <source>
        <strain evidence="10">CECT 8267</strain>
    </source>
</reference>
<sequence length="663" mass="71579">MKKINKILIANRGEIAVRVIRSARKLGFRTVAVYSEADAGALHVGEADQAVCIGAANVGESYLVADKIIAAATLTGADAVHPGYGFLSENAAFSQACSDAGITFIGPDAAAIELMGSKRLSKIAMLQAGVPCIPGYQGENQELNCLLEKAAEVGFPLMVKASAGGGGRGMRLVFDASELDESISTARSEALTAFGSGELILERAVLEPRHIEIQVFADNHGNCVYLGERDCSIQRRHQKVVEEAPSPFVDEGLRQRMGVAAVDAAKSCDYRGAGTVEFLVDADKNFYFLEMNTRLQVEHPVTELITGLDLVEWQLRVAAGEPLPLTQDQVTLTGHAVEVRLYAEDPRNDFMPQTGQVVQWQTPVDENPAREGIRVDHGIQQGQVVSPFYDPMLAKVIAFGENRDIAIRRLASAVEDTQLLGVNHNKLFLQRVLRHSVFAAGEATTAFIEQHFSADSSMTETTPSAATLARAAVLYCQRGAVAQQQYRAANWSSSAGKRYLAKLEFDGKPYSVTLLADQQRYVIKALDQTISIELHSTDDFQCVMSEDGVRNSYAYAFDGHSLYLDDGRGHFRFDDVAHLPAVAAGGAGSGQVKASMDGAIVEVMVELGQVVEEGQTMVILEAMKMEHRLKAAVSGVVESISAQAGQQVKSKQLLVNIAVSDSE</sequence>
<dbReference type="InterPro" id="IPR011054">
    <property type="entry name" value="Rudment_hybrid_motif"/>
</dbReference>
<dbReference type="Gene3D" id="2.40.50.100">
    <property type="match status" value="1"/>
</dbReference>
<dbReference type="SUPFAM" id="SSF51230">
    <property type="entry name" value="Single hybrid motif"/>
    <property type="match status" value="1"/>
</dbReference>
<evidence type="ECO:0000256" key="6">
    <source>
        <dbReference type="PROSITE-ProRule" id="PRU00409"/>
    </source>
</evidence>
<dbReference type="PANTHER" id="PTHR18866:SF33">
    <property type="entry name" value="METHYLCROTONOYL-COA CARBOXYLASE SUBUNIT ALPHA, MITOCHONDRIAL-RELATED"/>
    <property type="match status" value="1"/>
</dbReference>
<dbReference type="SUPFAM" id="SSF52440">
    <property type="entry name" value="PreATP-grasp domain"/>
    <property type="match status" value="1"/>
</dbReference>
<dbReference type="Proteomes" id="UP000838100">
    <property type="component" value="Unassembled WGS sequence"/>
</dbReference>
<dbReference type="InterPro" id="IPR001882">
    <property type="entry name" value="Biotin_BS"/>
</dbReference>
<proteinExistence type="predicted"/>
<evidence type="ECO:0000259" key="8">
    <source>
        <dbReference type="PROSITE" id="PS50975"/>
    </source>
</evidence>
<organism evidence="10 11">
    <name type="scientific">Sinobacterium norvegicum</name>
    <dbReference type="NCBI Taxonomy" id="1641715"/>
    <lineage>
        <taxon>Bacteria</taxon>
        <taxon>Pseudomonadati</taxon>
        <taxon>Pseudomonadota</taxon>
        <taxon>Gammaproteobacteria</taxon>
        <taxon>Cellvibrionales</taxon>
        <taxon>Spongiibacteraceae</taxon>
        <taxon>Sinobacterium</taxon>
    </lineage>
</organism>
<dbReference type="NCBIfam" id="NF006367">
    <property type="entry name" value="PRK08591.1"/>
    <property type="match status" value="1"/>
</dbReference>
<evidence type="ECO:0000256" key="2">
    <source>
        <dbReference type="ARBA" id="ARBA00022598"/>
    </source>
</evidence>
<dbReference type="SUPFAM" id="SSF51246">
    <property type="entry name" value="Rudiment single hybrid motif"/>
    <property type="match status" value="1"/>
</dbReference>
<protein>
    <submittedName>
        <fullName evidence="10">Acetyl-/propionyl-coenzyme A carboxylase alpha chain</fullName>
    </submittedName>
</protein>
<gene>
    <name evidence="10" type="primary">accA1</name>
    <name evidence="10" type="ORF">SIN8267_00644</name>
</gene>
<dbReference type="InterPro" id="IPR011761">
    <property type="entry name" value="ATP-grasp"/>
</dbReference>
<dbReference type="Pfam" id="PF00364">
    <property type="entry name" value="Biotin_lipoyl"/>
    <property type="match status" value="1"/>
</dbReference>
<dbReference type="InterPro" id="IPR016185">
    <property type="entry name" value="PreATP-grasp_dom_sf"/>
</dbReference>
<evidence type="ECO:0000259" key="7">
    <source>
        <dbReference type="PROSITE" id="PS50968"/>
    </source>
</evidence>
<dbReference type="Pfam" id="PF02785">
    <property type="entry name" value="Biotin_carb_C"/>
    <property type="match status" value="1"/>
</dbReference>
<feature type="domain" description="Lipoyl-binding" evidence="7">
    <location>
        <begin position="581"/>
        <end position="658"/>
    </location>
</feature>
<dbReference type="PROSITE" id="PS00867">
    <property type="entry name" value="CPSASE_2"/>
    <property type="match status" value="1"/>
</dbReference>
<dbReference type="SMART" id="SM00878">
    <property type="entry name" value="Biotin_carb_C"/>
    <property type="match status" value="1"/>
</dbReference>
<evidence type="ECO:0000256" key="3">
    <source>
        <dbReference type="ARBA" id="ARBA00022741"/>
    </source>
</evidence>
<dbReference type="PROSITE" id="PS50968">
    <property type="entry name" value="BIOTINYL_LIPOYL"/>
    <property type="match status" value="1"/>
</dbReference>
<dbReference type="InterPro" id="IPR005481">
    <property type="entry name" value="BC-like_N"/>
</dbReference>
<dbReference type="InterPro" id="IPR011764">
    <property type="entry name" value="Biotin_carboxylation_dom"/>
</dbReference>
<keyword evidence="2" id="KW-0436">Ligase</keyword>
<dbReference type="InterPro" id="IPR000089">
    <property type="entry name" value="Biotin_lipoyl"/>
</dbReference>
<dbReference type="Pfam" id="PF00289">
    <property type="entry name" value="Biotin_carb_N"/>
    <property type="match status" value="1"/>
</dbReference>
<dbReference type="RefSeq" id="WP_237443233.1">
    <property type="nucleotide sequence ID" value="NZ_CAKLPX010000001.1"/>
</dbReference>
<dbReference type="SUPFAM" id="SSF56059">
    <property type="entry name" value="Glutathione synthetase ATP-binding domain-like"/>
    <property type="match status" value="1"/>
</dbReference>
<dbReference type="InterPro" id="IPR005482">
    <property type="entry name" value="Biotin_COase_C"/>
</dbReference>
<evidence type="ECO:0000313" key="11">
    <source>
        <dbReference type="Proteomes" id="UP000838100"/>
    </source>
</evidence>